<organism evidence="1 2">
    <name type="scientific">Macrosiphum euphorbiae</name>
    <name type="common">potato aphid</name>
    <dbReference type="NCBI Taxonomy" id="13131"/>
    <lineage>
        <taxon>Eukaryota</taxon>
        <taxon>Metazoa</taxon>
        <taxon>Ecdysozoa</taxon>
        <taxon>Arthropoda</taxon>
        <taxon>Hexapoda</taxon>
        <taxon>Insecta</taxon>
        <taxon>Pterygota</taxon>
        <taxon>Neoptera</taxon>
        <taxon>Paraneoptera</taxon>
        <taxon>Hemiptera</taxon>
        <taxon>Sternorrhyncha</taxon>
        <taxon>Aphidomorpha</taxon>
        <taxon>Aphidoidea</taxon>
        <taxon>Aphididae</taxon>
        <taxon>Macrosiphini</taxon>
        <taxon>Macrosiphum</taxon>
    </lineage>
</organism>
<dbReference type="EMBL" id="CARXXK010000005">
    <property type="protein sequence ID" value="CAI6367982.1"/>
    <property type="molecule type" value="Genomic_DNA"/>
</dbReference>
<name>A0AAV0XJI6_9HEMI</name>
<reference evidence="1 2" key="1">
    <citation type="submission" date="2023-01" db="EMBL/GenBank/DDBJ databases">
        <authorList>
            <person name="Whitehead M."/>
        </authorList>
    </citation>
    <scope>NUCLEOTIDE SEQUENCE [LARGE SCALE GENOMIC DNA]</scope>
</reference>
<sequence>MTEDKNLTPFSIADILKSDDRTALDGEAAAAPAARRAKNCADGALDMTNNKCANKKGSGSKMVNLCPLINRCPS</sequence>
<dbReference type="AlphaFoldDB" id="A0AAV0XJI6"/>
<accession>A0AAV0XJI6</accession>
<evidence type="ECO:0000313" key="2">
    <source>
        <dbReference type="Proteomes" id="UP001160148"/>
    </source>
</evidence>
<evidence type="ECO:0000313" key="1">
    <source>
        <dbReference type="EMBL" id="CAI6367982.1"/>
    </source>
</evidence>
<protein>
    <submittedName>
        <fullName evidence="1">Uncharacterized protein</fullName>
    </submittedName>
</protein>
<gene>
    <name evidence="1" type="ORF">MEUPH1_LOCUS22390</name>
</gene>
<dbReference type="Proteomes" id="UP001160148">
    <property type="component" value="Unassembled WGS sequence"/>
</dbReference>
<proteinExistence type="predicted"/>
<keyword evidence="2" id="KW-1185">Reference proteome</keyword>
<comment type="caution">
    <text evidence="1">The sequence shown here is derived from an EMBL/GenBank/DDBJ whole genome shotgun (WGS) entry which is preliminary data.</text>
</comment>